<evidence type="ECO:0000313" key="3">
    <source>
        <dbReference type="Proteomes" id="UP000018721"/>
    </source>
</evidence>
<evidence type="ECO:0008006" key="4">
    <source>
        <dbReference type="Google" id="ProtNLM"/>
    </source>
</evidence>
<sequence length="422" mass="46952">MRTRGRTKRFEVNISWLLHSFPQLPLLLDMIQHGVTHSFRPVTPPTKSDRTSNHKSARTWSNALKRSVRAGQDAGTYLVVDVDAAAPWQDVHISPFGCVPKADADPNVEARVIHDLSYPSGNSINNYSTNTYISSHGGSKSSKTDDLPVDSKVCGRFAGFLPDERAVVIDLALPFGWMGSPAYYGVFGAAITHLVHNENPASLDPSNTDCEPFFCYTWVDDHVLAEEDRDDRLELSEAALRLAMLAILGPRSINEKKFTRWSTRLRALGLDWDTDLRSVSMPEEKIAKALLRVKRCCSTSQRRGHSCANYWDLYATCVRVSDQQNRCSNALHLSIGELLAGARLLFPKVLFSICSGFNTFYNKVGFAVFPSSSLEISLHRTSSYIWMPATLASVLSIQQNASIFAFSSTTKNAFSSDKEDCR</sequence>
<name>V9G1E6_PHYNI</name>
<proteinExistence type="predicted"/>
<evidence type="ECO:0000256" key="1">
    <source>
        <dbReference type="SAM" id="MobiDB-lite"/>
    </source>
</evidence>
<evidence type="ECO:0000313" key="2">
    <source>
        <dbReference type="EMBL" id="ETI57575.1"/>
    </source>
</evidence>
<dbReference type="OrthoDB" id="129591at2759"/>
<keyword evidence="3" id="KW-1185">Reference proteome</keyword>
<gene>
    <name evidence="2" type="ORF">F443_00148</name>
</gene>
<dbReference type="HOGENOM" id="CLU_651302_0_0_1"/>
<dbReference type="Proteomes" id="UP000018721">
    <property type="component" value="Unassembled WGS sequence"/>
</dbReference>
<organism evidence="2 3">
    <name type="scientific">Phytophthora nicotianae P1569</name>
    <dbReference type="NCBI Taxonomy" id="1317065"/>
    <lineage>
        <taxon>Eukaryota</taxon>
        <taxon>Sar</taxon>
        <taxon>Stramenopiles</taxon>
        <taxon>Oomycota</taxon>
        <taxon>Peronosporomycetes</taxon>
        <taxon>Peronosporales</taxon>
        <taxon>Peronosporaceae</taxon>
        <taxon>Phytophthora</taxon>
    </lineage>
</organism>
<dbReference type="EMBL" id="ANIZ01000023">
    <property type="protein sequence ID" value="ETI57575.1"/>
    <property type="molecule type" value="Genomic_DNA"/>
</dbReference>
<reference evidence="2 3" key="1">
    <citation type="submission" date="2013-11" db="EMBL/GenBank/DDBJ databases">
        <title>The Genome Sequence of Phytophthora parasitica P1569.</title>
        <authorList>
            <consortium name="The Broad Institute Genomics Platform"/>
            <person name="Russ C."/>
            <person name="Tyler B."/>
            <person name="Panabieres F."/>
            <person name="Shan W."/>
            <person name="Tripathy S."/>
            <person name="Grunwald N."/>
            <person name="Machado M."/>
            <person name="Johnson C.S."/>
            <person name="Arredondo F."/>
            <person name="Hong C."/>
            <person name="Coffey M."/>
            <person name="Young S.K."/>
            <person name="Zeng Q."/>
            <person name="Gargeya S."/>
            <person name="Fitzgerald M."/>
            <person name="Abouelleil A."/>
            <person name="Alvarado L."/>
            <person name="Chapman S.B."/>
            <person name="Gainer-Dewar J."/>
            <person name="Goldberg J."/>
            <person name="Griggs A."/>
            <person name="Gujja S."/>
            <person name="Hansen M."/>
            <person name="Howarth C."/>
            <person name="Imamovic A."/>
            <person name="Ireland A."/>
            <person name="Larimer J."/>
            <person name="McCowan C."/>
            <person name="Murphy C."/>
            <person name="Pearson M."/>
            <person name="Poon T.W."/>
            <person name="Priest M."/>
            <person name="Roberts A."/>
            <person name="Saif S."/>
            <person name="Shea T."/>
            <person name="Sykes S."/>
            <person name="Wortman J."/>
            <person name="Nusbaum C."/>
            <person name="Birren B."/>
        </authorList>
    </citation>
    <scope>NUCLEOTIDE SEQUENCE [LARGE SCALE GENOMIC DNA]</scope>
    <source>
        <strain evidence="2 3">P1569</strain>
    </source>
</reference>
<comment type="caution">
    <text evidence="2">The sequence shown here is derived from an EMBL/GenBank/DDBJ whole genome shotgun (WGS) entry which is preliminary data.</text>
</comment>
<feature type="region of interest" description="Disordered" evidence="1">
    <location>
        <begin position="39"/>
        <end position="58"/>
    </location>
</feature>
<dbReference type="AlphaFoldDB" id="V9G1E6"/>
<protein>
    <recommendedName>
        <fullName evidence="4">Reverse transcriptase domain-containing protein</fullName>
    </recommendedName>
</protein>
<accession>V9G1E6</accession>